<sequence length="104" mass="11616">MSALDQIVTTEKKADAELLRAKDEATRIIEAAKETARQLKEERLNSLHARLEQMNADMTTRAHTEETQILDRAQSKVAAESTIGTNDLDALAEFVVEEVIHGNR</sequence>
<evidence type="ECO:0000313" key="2">
    <source>
        <dbReference type="EMBL" id="WBW49849.1"/>
    </source>
</evidence>
<gene>
    <name evidence="2" type="ORF">O6R05_07560</name>
</gene>
<reference evidence="2 3" key="1">
    <citation type="submission" date="2023-01" db="EMBL/GenBank/DDBJ databases">
        <authorList>
            <person name="Lee S.H."/>
            <person name="Jung H.S."/>
            <person name="Yun J.U."/>
        </authorList>
    </citation>
    <scope>NUCLEOTIDE SEQUENCE [LARGE SCALE GENOMIC DNA]</scope>
    <source>
        <strain evidence="2 3">CBA3646</strain>
    </source>
</reference>
<accession>A0ABY7QST2</accession>
<evidence type="ECO:0000256" key="1">
    <source>
        <dbReference type="SAM" id="Coils"/>
    </source>
</evidence>
<evidence type="ECO:0000313" key="3">
    <source>
        <dbReference type="Proteomes" id="UP001210339"/>
    </source>
</evidence>
<dbReference type="Gene3D" id="1.20.5.2950">
    <property type="match status" value="1"/>
</dbReference>
<keyword evidence="1" id="KW-0175">Coiled coil</keyword>
<dbReference type="RefSeq" id="WP_271191380.1">
    <property type="nucleotide sequence ID" value="NZ_CP115667.1"/>
</dbReference>
<dbReference type="Proteomes" id="UP001210339">
    <property type="component" value="Chromosome"/>
</dbReference>
<protein>
    <recommendedName>
        <fullName evidence="4">V/A-type H+-transporting ATPase subunit G/H</fullName>
    </recommendedName>
</protein>
<evidence type="ECO:0008006" key="4">
    <source>
        <dbReference type="Google" id="ProtNLM"/>
    </source>
</evidence>
<proteinExistence type="predicted"/>
<feature type="coiled-coil region" evidence="1">
    <location>
        <begin position="22"/>
        <end position="57"/>
    </location>
</feature>
<keyword evidence="3" id="KW-1185">Reference proteome</keyword>
<dbReference type="EMBL" id="CP115667">
    <property type="protein sequence ID" value="WBW49849.1"/>
    <property type="molecule type" value="Genomic_DNA"/>
</dbReference>
<name>A0ABY7QST2_9FIRM</name>
<organism evidence="2 3">
    <name type="scientific">Peptoniphilus equinus</name>
    <dbReference type="NCBI Taxonomy" id="3016343"/>
    <lineage>
        <taxon>Bacteria</taxon>
        <taxon>Bacillati</taxon>
        <taxon>Bacillota</taxon>
        <taxon>Tissierellia</taxon>
        <taxon>Tissierellales</taxon>
        <taxon>Peptoniphilaceae</taxon>
        <taxon>Peptoniphilus</taxon>
    </lineage>
</organism>